<dbReference type="Gene3D" id="2.40.30.10">
    <property type="entry name" value="Translation factors"/>
    <property type="match status" value="1"/>
</dbReference>
<dbReference type="PROSITE" id="PS51384">
    <property type="entry name" value="FAD_FR"/>
    <property type="match status" value="1"/>
</dbReference>
<evidence type="ECO:0000256" key="1">
    <source>
        <dbReference type="ARBA" id="ARBA00001974"/>
    </source>
</evidence>
<comment type="cofactor">
    <cofactor evidence="1">
        <name>FAD</name>
        <dbReference type="ChEBI" id="CHEBI:57692"/>
    </cofactor>
</comment>
<keyword evidence="11" id="KW-1185">Reference proteome</keyword>
<evidence type="ECO:0000256" key="6">
    <source>
        <dbReference type="ARBA" id="ARBA00023004"/>
    </source>
</evidence>
<dbReference type="RefSeq" id="WP_168515935.1">
    <property type="nucleotide sequence ID" value="NZ_JAAXLS010000008.1"/>
</dbReference>
<evidence type="ECO:0000256" key="5">
    <source>
        <dbReference type="ARBA" id="ARBA00023002"/>
    </source>
</evidence>
<dbReference type="InterPro" id="IPR050415">
    <property type="entry name" value="MRET"/>
</dbReference>
<keyword evidence="6" id="KW-0408">Iron</keyword>
<dbReference type="Pfam" id="PF00111">
    <property type="entry name" value="Fer2"/>
    <property type="match status" value="1"/>
</dbReference>
<dbReference type="Gene3D" id="3.40.50.80">
    <property type="entry name" value="Nucleotide-binding domain of ferredoxin-NADP reductase (FNR) module"/>
    <property type="match status" value="1"/>
</dbReference>
<keyword evidence="3" id="KW-0001">2Fe-2S</keyword>
<evidence type="ECO:0000256" key="3">
    <source>
        <dbReference type="ARBA" id="ARBA00022714"/>
    </source>
</evidence>
<evidence type="ECO:0000259" key="8">
    <source>
        <dbReference type="PROSITE" id="PS51085"/>
    </source>
</evidence>
<evidence type="ECO:0000256" key="2">
    <source>
        <dbReference type="ARBA" id="ARBA00022630"/>
    </source>
</evidence>
<dbReference type="Gene3D" id="3.10.20.30">
    <property type="match status" value="1"/>
</dbReference>
<reference evidence="10 11" key="1">
    <citation type="submission" date="2020-04" db="EMBL/GenBank/DDBJ databases">
        <title>Novel species.</title>
        <authorList>
            <person name="Teo W.F.A."/>
            <person name="Lipun K."/>
            <person name="Srisuk N."/>
            <person name="Duangmal K."/>
        </authorList>
    </citation>
    <scope>NUCLEOTIDE SEQUENCE [LARGE SCALE GENOMIC DNA]</scope>
    <source>
        <strain evidence="10 11">K13G38</strain>
    </source>
</reference>
<dbReference type="Proteomes" id="UP000715441">
    <property type="component" value="Unassembled WGS sequence"/>
</dbReference>
<dbReference type="EMBL" id="JAAXLS010000008">
    <property type="protein sequence ID" value="NKQ54257.1"/>
    <property type="molecule type" value="Genomic_DNA"/>
</dbReference>
<dbReference type="PRINTS" id="PR00409">
    <property type="entry name" value="PHDIOXRDTASE"/>
</dbReference>
<keyword evidence="2" id="KW-0285">Flavoprotein</keyword>
<dbReference type="InterPro" id="IPR012675">
    <property type="entry name" value="Beta-grasp_dom_sf"/>
</dbReference>
<dbReference type="InterPro" id="IPR039261">
    <property type="entry name" value="FNR_nucleotide-bd"/>
</dbReference>
<dbReference type="InterPro" id="IPR017927">
    <property type="entry name" value="FAD-bd_FR_type"/>
</dbReference>
<feature type="domain" description="FAD-binding FR-type" evidence="9">
    <location>
        <begin position="3"/>
        <end position="105"/>
    </location>
</feature>
<keyword evidence="4" id="KW-0479">Metal-binding</keyword>
<feature type="domain" description="2Fe-2S ferredoxin-type" evidence="8">
    <location>
        <begin position="231"/>
        <end position="316"/>
    </location>
</feature>
<dbReference type="PROSITE" id="PS51085">
    <property type="entry name" value="2FE2S_FER_2"/>
    <property type="match status" value="1"/>
</dbReference>
<dbReference type="SUPFAM" id="SSF63380">
    <property type="entry name" value="Riboflavin synthase domain-like"/>
    <property type="match status" value="1"/>
</dbReference>
<organism evidence="10 11">
    <name type="scientific">Amycolatopsis acididurans</name>
    <dbReference type="NCBI Taxonomy" id="2724524"/>
    <lineage>
        <taxon>Bacteria</taxon>
        <taxon>Bacillati</taxon>
        <taxon>Actinomycetota</taxon>
        <taxon>Actinomycetes</taxon>
        <taxon>Pseudonocardiales</taxon>
        <taxon>Pseudonocardiaceae</taxon>
        <taxon>Amycolatopsis</taxon>
    </lineage>
</organism>
<dbReference type="InterPro" id="IPR001433">
    <property type="entry name" value="OxRdtase_FAD/NAD-bd"/>
</dbReference>
<evidence type="ECO:0000313" key="11">
    <source>
        <dbReference type="Proteomes" id="UP000715441"/>
    </source>
</evidence>
<dbReference type="SUPFAM" id="SSF54292">
    <property type="entry name" value="2Fe-2S ferredoxin-like"/>
    <property type="match status" value="1"/>
</dbReference>
<dbReference type="PANTHER" id="PTHR47354:SF1">
    <property type="entry name" value="CARNITINE MONOOXYGENASE REDUCTASE SUBUNIT"/>
    <property type="match status" value="1"/>
</dbReference>
<dbReference type="PANTHER" id="PTHR47354">
    <property type="entry name" value="NADH OXIDOREDUCTASE HCR"/>
    <property type="match status" value="1"/>
</dbReference>
<sequence>MARRQFDLVIDEVRREARDVISLVLREPGGGRLPRWEPGAHIDVTLPSGLSRQYSLCGDVNRAEEYVVAVLREEHGRGGSRELHDIAATGQKLTVGEPRNNFPFDQAEKYLFLAGGIGITPILPMIAAACARGASWKLLYGGRTLSSMAFREHLAAYPAERLELCPEDTHGRPDFAAALRGAGPDTLVYACGPGGMLDAVAEQFATHATGASLRVERFGADGPADTSGAAFEVVLGRTGTTVLVPEEHSILAAVRDAVPDVAYSCEEGYCGECETPVLEGTPDHRDSYLTEDEREAGETMMICVSRCLGGRLVLDL</sequence>
<proteinExistence type="predicted"/>
<protein>
    <submittedName>
        <fullName evidence="10">Oxidoreductase</fullName>
    </submittedName>
</protein>
<accession>A0ABX1J3A7</accession>
<gene>
    <name evidence="10" type="ORF">HFP15_15320</name>
</gene>
<dbReference type="CDD" id="cd00207">
    <property type="entry name" value="fer2"/>
    <property type="match status" value="1"/>
</dbReference>
<dbReference type="CDD" id="cd06185">
    <property type="entry name" value="PDR_like"/>
    <property type="match status" value="1"/>
</dbReference>
<comment type="caution">
    <text evidence="10">The sequence shown here is derived from an EMBL/GenBank/DDBJ whole genome shotgun (WGS) entry which is preliminary data.</text>
</comment>
<dbReference type="InterPro" id="IPR017938">
    <property type="entry name" value="Riboflavin_synthase-like_b-brl"/>
</dbReference>
<evidence type="ECO:0000256" key="4">
    <source>
        <dbReference type="ARBA" id="ARBA00022723"/>
    </source>
</evidence>
<evidence type="ECO:0000259" key="9">
    <source>
        <dbReference type="PROSITE" id="PS51384"/>
    </source>
</evidence>
<dbReference type="Pfam" id="PF00175">
    <property type="entry name" value="NAD_binding_1"/>
    <property type="match status" value="1"/>
</dbReference>
<evidence type="ECO:0000313" key="10">
    <source>
        <dbReference type="EMBL" id="NKQ54257.1"/>
    </source>
</evidence>
<evidence type="ECO:0000256" key="7">
    <source>
        <dbReference type="ARBA" id="ARBA00023014"/>
    </source>
</evidence>
<dbReference type="InterPro" id="IPR036010">
    <property type="entry name" value="2Fe-2S_ferredoxin-like_sf"/>
</dbReference>
<name>A0ABX1J3A7_9PSEU</name>
<keyword evidence="5" id="KW-0560">Oxidoreductase</keyword>
<keyword evidence="7" id="KW-0411">Iron-sulfur</keyword>
<dbReference type="SUPFAM" id="SSF52343">
    <property type="entry name" value="Ferredoxin reductase-like, C-terminal NADP-linked domain"/>
    <property type="match status" value="1"/>
</dbReference>
<dbReference type="InterPro" id="IPR001041">
    <property type="entry name" value="2Fe-2S_ferredoxin-type"/>
</dbReference>